<proteinExistence type="predicted"/>
<dbReference type="EMBL" id="BIFR01000001">
    <property type="protein sequence ID" value="GCE11471.1"/>
    <property type="molecule type" value="Genomic_DNA"/>
</dbReference>
<dbReference type="RefSeq" id="WP_126579182.1">
    <property type="nucleotide sequence ID" value="NZ_BIFR01000001.1"/>
</dbReference>
<name>A0A401ZX98_9CHLR</name>
<dbReference type="SUPFAM" id="SSF52540">
    <property type="entry name" value="P-loop containing nucleoside triphosphate hydrolases"/>
    <property type="match status" value="1"/>
</dbReference>
<dbReference type="Proteomes" id="UP000287352">
    <property type="component" value="Unassembled WGS sequence"/>
</dbReference>
<organism evidence="1 2">
    <name type="scientific">Tengunoibacter tsumagoiensis</name>
    <dbReference type="NCBI Taxonomy" id="2014871"/>
    <lineage>
        <taxon>Bacteria</taxon>
        <taxon>Bacillati</taxon>
        <taxon>Chloroflexota</taxon>
        <taxon>Ktedonobacteria</taxon>
        <taxon>Ktedonobacterales</taxon>
        <taxon>Dictyobacteraceae</taxon>
        <taxon>Tengunoibacter</taxon>
    </lineage>
</organism>
<keyword evidence="2" id="KW-1185">Reference proteome</keyword>
<protein>
    <recommendedName>
        <fullName evidence="3">DUF1611 domain-containing protein</fullName>
    </recommendedName>
</protein>
<comment type="caution">
    <text evidence="1">The sequence shown here is derived from an EMBL/GenBank/DDBJ whole genome shotgun (WGS) entry which is preliminary data.</text>
</comment>
<dbReference type="InterPro" id="IPR027417">
    <property type="entry name" value="P-loop_NTPase"/>
</dbReference>
<dbReference type="Gene3D" id="3.40.50.300">
    <property type="entry name" value="P-loop containing nucleotide triphosphate hydrolases"/>
    <property type="match status" value="1"/>
</dbReference>
<gene>
    <name evidence="1" type="ORF">KTT_13300</name>
</gene>
<evidence type="ECO:0008006" key="3">
    <source>
        <dbReference type="Google" id="ProtNLM"/>
    </source>
</evidence>
<accession>A0A401ZX98</accession>
<evidence type="ECO:0000313" key="2">
    <source>
        <dbReference type="Proteomes" id="UP000287352"/>
    </source>
</evidence>
<reference evidence="2" key="1">
    <citation type="submission" date="2018-12" db="EMBL/GenBank/DDBJ databases">
        <title>Tengunoibacter tsumagoiensis gen. nov., sp. nov., Dictyobacter kobayashii sp. nov., D. alpinus sp. nov., and D. joshuensis sp. nov. and description of Dictyobacteraceae fam. nov. within the order Ktedonobacterales isolated from Tengu-no-mugimeshi.</title>
        <authorList>
            <person name="Wang C.M."/>
            <person name="Zheng Y."/>
            <person name="Sakai Y."/>
            <person name="Toyoda A."/>
            <person name="Minakuchi Y."/>
            <person name="Abe K."/>
            <person name="Yokota A."/>
            <person name="Yabe S."/>
        </authorList>
    </citation>
    <scope>NUCLEOTIDE SEQUENCE [LARGE SCALE GENOMIC DNA]</scope>
    <source>
        <strain evidence="2">Uno3</strain>
    </source>
</reference>
<evidence type="ECO:0000313" key="1">
    <source>
        <dbReference type="EMBL" id="GCE11471.1"/>
    </source>
</evidence>
<dbReference type="OrthoDB" id="145933at2"/>
<dbReference type="AlphaFoldDB" id="A0A401ZX98"/>
<sequence length="354" mass="38123">MQQIQLSKIPSVVRSFDLPSSVEVSHQMLLEEGAVIVVEVLSDTGKNNLFEYTSGRIGFLVEGDIIPAVLGKRRALREYSGDIPSHLAVGDILYYLCESGVVGHIKGLNEEWGRPLQVRVLGALIQDGKQLNIKEKSIARKQQLPQSAPIIGVVGTCMNIGKTTAICKLIKHFKAQGLNVAGVKLSGVASTQDLDKIQDAGAYPVRGFMDGGLPSTCNDATEVVEVALGVLHEVNQSQPDLIIAEFGDGILGEYHVDKIIKSKEIQQHICAFIVGAGDLVGAWGATQIMQQYGVEVTVITGPAVNNDTGVLYVEQHMHVPAESNQHAMPKTIHLIEKNLAALKQTQPEPSESVA</sequence>